<dbReference type="GO" id="GO:0016567">
    <property type="term" value="P:protein ubiquitination"/>
    <property type="evidence" value="ECO:0007669"/>
    <property type="project" value="TreeGrafter"/>
</dbReference>
<protein>
    <submittedName>
        <fullName evidence="8">Uncharacterized protein</fullName>
    </submittedName>
</protein>
<evidence type="ECO:0000256" key="4">
    <source>
        <dbReference type="ARBA" id="ARBA00022786"/>
    </source>
</evidence>
<dbReference type="GO" id="GO:0051301">
    <property type="term" value="P:cell division"/>
    <property type="evidence" value="ECO:0007669"/>
    <property type="project" value="UniProtKB-KW"/>
</dbReference>
<proteinExistence type="predicted"/>
<feature type="repeat" description="TPR" evidence="7">
    <location>
        <begin position="311"/>
        <end position="344"/>
    </location>
</feature>
<dbReference type="GO" id="GO:0005737">
    <property type="term" value="C:cytoplasm"/>
    <property type="evidence" value="ECO:0007669"/>
    <property type="project" value="TreeGrafter"/>
</dbReference>
<dbReference type="EMBL" id="CM018047">
    <property type="protein sequence ID" value="KAA8524007.1"/>
    <property type="molecule type" value="Genomic_DNA"/>
</dbReference>
<evidence type="ECO:0000256" key="7">
    <source>
        <dbReference type="PROSITE-ProRule" id="PRU00339"/>
    </source>
</evidence>
<dbReference type="Proteomes" id="UP000325577">
    <property type="component" value="Linkage Group LG4"/>
</dbReference>
<gene>
    <name evidence="8" type="ORF">F0562_010562</name>
</gene>
<keyword evidence="3" id="KW-0498">Mitosis</keyword>
<evidence type="ECO:0000256" key="5">
    <source>
        <dbReference type="ARBA" id="ARBA00022803"/>
    </source>
</evidence>
<dbReference type="PROSITE" id="PS50005">
    <property type="entry name" value="TPR"/>
    <property type="match status" value="4"/>
</dbReference>
<evidence type="ECO:0000313" key="9">
    <source>
        <dbReference type="Proteomes" id="UP000325577"/>
    </source>
</evidence>
<accession>A0A5J5A407</accession>
<dbReference type="GO" id="GO:0031145">
    <property type="term" value="P:anaphase-promoting complex-dependent catabolic process"/>
    <property type="evidence" value="ECO:0007669"/>
    <property type="project" value="TreeGrafter"/>
</dbReference>
<dbReference type="GO" id="GO:0045842">
    <property type="term" value="P:positive regulation of mitotic metaphase/anaphase transition"/>
    <property type="evidence" value="ECO:0007669"/>
    <property type="project" value="TreeGrafter"/>
</dbReference>
<dbReference type="AlphaFoldDB" id="A0A5J5A407"/>
<dbReference type="InterPro" id="IPR011990">
    <property type="entry name" value="TPR-like_helical_dom_sf"/>
</dbReference>
<dbReference type="InterPro" id="IPR019734">
    <property type="entry name" value="TPR_rpt"/>
</dbReference>
<evidence type="ECO:0000256" key="6">
    <source>
        <dbReference type="ARBA" id="ARBA00023306"/>
    </source>
</evidence>
<dbReference type="PANTHER" id="PTHR12558:SF9">
    <property type="entry name" value="CELL DIVISION CYCLE PROTEIN 16 HOMOLOG"/>
    <property type="match status" value="1"/>
</dbReference>
<name>A0A5J5A407_9ASTE</name>
<evidence type="ECO:0000256" key="3">
    <source>
        <dbReference type="ARBA" id="ARBA00022776"/>
    </source>
</evidence>
<keyword evidence="6" id="KW-0131">Cell cycle</keyword>
<dbReference type="Pfam" id="PF13181">
    <property type="entry name" value="TPR_8"/>
    <property type="match status" value="1"/>
</dbReference>
<feature type="repeat" description="TPR" evidence="7">
    <location>
        <begin position="486"/>
        <end position="519"/>
    </location>
</feature>
<sequence>MREEEIEKLRGVVRDCVSKHLYSSAIFFADKVAAFTSDPADIYMQAQALFLGRHYRRAFHLLNASQIVLRDLRFRYLAAKCLEELKEWDQCLLMLGDAKVDEHGNVNDMKECNVMYFDKDGEDREINILSAICFLRGKAYEALENRAQARQWYKAAIKADPLCYEALECLIENQMLTCEEETSLLSSLQFAPEDGWLSSFYSCLIKKYDKENVVEAKFKELELEGCNIKPSEQSFICTLKNNTDLLACKAEYYHQCGEYQKCFELTSVLLEKDPFHLKCTLVHLAAAMELGHSNELYLMACNLVKDYPQKALSWFAVGCYYYCIKKYDQSRRYFSKATSLDGTFPPAWIGYGNAFAAQEEGDQAMSAYRTGARLFPGCHLPTLYIGMEYMRTHSFKLAEQFFIQAKTICPSDPLVYNELGVVAYHMKEYKKAVWWFEKTLAYIPSSLSEMWESTVVNLAHALRKLKRYHEAITYYEKALALSTRSLSTYAGLAYTYHLQDNFTAAITYYHKALWLKPDDQFCTEMLTLALVDESHRGIDPKIESRRTEVFI</sequence>
<dbReference type="Pfam" id="PF12895">
    <property type="entry name" value="ANAPC3"/>
    <property type="match status" value="1"/>
</dbReference>
<keyword evidence="2" id="KW-0677">Repeat</keyword>
<evidence type="ECO:0000256" key="1">
    <source>
        <dbReference type="ARBA" id="ARBA00022618"/>
    </source>
</evidence>
<dbReference type="Gene3D" id="1.25.40.10">
    <property type="entry name" value="Tetratricopeptide repeat domain"/>
    <property type="match status" value="1"/>
</dbReference>
<organism evidence="8 9">
    <name type="scientific">Nyssa sinensis</name>
    <dbReference type="NCBI Taxonomy" id="561372"/>
    <lineage>
        <taxon>Eukaryota</taxon>
        <taxon>Viridiplantae</taxon>
        <taxon>Streptophyta</taxon>
        <taxon>Embryophyta</taxon>
        <taxon>Tracheophyta</taxon>
        <taxon>Spermatophyta</taxon>
        <taxon>Magnoliopsida</taxon>
        <taxon>eudicotyledons</taxon>
        <taxon>Gunneridae</taxon>
        <taxon>Pentapetalae</taxon>
        <taxon>asterids</taxon>
        <taxon>Cornales</taxon>
        <taxon>Nyssaceae</taxon>
        <taxon>Nyssa</taxon>
    </lineage>
</organism>
<dbReference type="GO" id="GO:0005680">
    <property type="term" value="C:anaphase-promoting complex"/>
    <property type="evidence" value="ECO:0007669"/>
    <property type="project" value="TreeGrafter"/>
</dbReference>
<dbReference type="SMART" id="SM00028">
    <property type="entry name" value="TPR"/>
    <property type="match status" value="8"/>
</dbReference>
<evidence type="ECO:0000256" key="2">
    <source>
        <dbReference type="ARBA" id="ARBA00022737"/>
    </source>
</evidence>
<reference evidence="8 9" key="1">
    <citation type="submission" date="2019-09" db="EMBL/GenBank/DDBJ databases">
        <title>A chromosome-level genome assembly of the Chinese tupelo Nyssa sinensis.</title>
        <authorList>
            <person name="Yang X."/>
            <person name="Kang M."/>
            <person name="Yang Y."/>
            <person name="Xiong H."/>
            <person name="Wang M."/>
            <person name="Zhang Z."/>
            <person name="Wang Z."/>
            <person name="Wu H."/>
            <person name="Ma T."/>
            <person name="Liu J."/>
            <person name="Xi Z."/>
        </authorList>
    </citation>
    <scope>NUCLEOTIDE SEQUENCE [LARGE SCALE GENOMIC DNA]</scope>
    <source>
        <strain evidence="8">J267</strain>
        <tissue evidence="8">Leaf</tissue>
    </source>
</reference>
<keyword evidence="5 7" id="KW-0802">TPR repeat</keyword>
<dbReference type="Pfam" id="PF13424">
    <property type="entry name" value="TPR_12"/>
    <property type="match status" value="1"/>
</dbReference>
<keyword evidence="1" id="KW-0132">Cell division</keyword>
<feature type="repeat" description="TPR" evidence="7">
    <location>
        <begin position="413"/>
        <end position="446"/>
    </location>
</feature>
<keyword evidence="4" id="KW-0833">Ubl conjugation pathway</keyword>
<evidence type="ECO:0000313" key="8">
    <source>
        <dbReference type="EMBL" id="KAA8524007.1"/>
    </source>
</evidence>
<feature type="repeat" description="TPR" evidence="7">
    <location>
        <begin position="452"/>
        <end position="485"/>
    </location>
</feature>
<dbReference type="OrthoDB" id="10006270at2759"/>
<dbReference type="SUPFAM" id="SSF48452">
    <property type="entry name" value="TPR-like"/>
    <property type="match status" value="2"/>
</dbReference>
<keyword evidence="9" id="KW-1185">Reference proteome</keyword>
<dbReference type="PANTHER" id="PTHR12558">
    <property type="entry name" value="CELL DIVISION CYCLE 16,23,27"/>
    <property type="match status" value="1"/>
</dbReference>